<keyword evidence="3" id="KW-1185">Reference proteome</keyword>
<dbReference type="EMBL" id="CAJVPZ010013552">
    <property type="protein sequence ID" value="CAG8649737.1"/>
    <property type="molecule type" value="Genomic_DNA"/>
</dbReference>
<reference evidence="2" key="1">
    <citation type="submission" date="2021-06" db="EMBL/GenBank/DDBJ databases">
        <authorList>
            <person name="Kallberg Y."/>
            <person name="Tangrot J."/>
            <person name="Rosling A."/>
        </authorList>
    </citation>
    <scope>NUCLEOTIDE SEQUENCE</scope>
    <source>
        <strain evidence="2">IN212</strain>
    </source>
</reference>
<feature type="compositionally biased region" description="Polar residues" evidence="1">
    <location>
        <begin position="37"/>
        <end position="47"/>
    </location>
</feature>
<evidence type="ECO:0000256" key="1">
    <source>
        <dbReference type="SAM" id="MobiDB-lite"/>
    </source>
</evidence>
<protein>
    <submittedName>
        <fullName evidence="2">17672_t:CDS:1</fullName>
    </submittedName>
</protein>
<evidence type="ECO:0000313" key="2">
    <source>
        <dbReference type="EMBL" id="CAG8649737.1"/>
    </source>
</evidence>
<dbReference type="Proteomes" id="UP000789396">
    <property type="component" value="Unassembled WGS sequence"/>
</dbReference>
<evidence type="ECO:0000313" key="3">
    <source>
        <dbReference type="Proteomes" id="UP000789396"/>
    </source>
</evidence>
<feature type="region of interest" description="Disordered" evidence="1">
    <location>
        <begin position="26"/>
        <end position="47"/>
    </location>
</feature>
<name>A0A9N9H588_9GLOM</name>
<feature type="non-terminal residue" evidence="2">
    <location>
        <position position="47"/>
    </location>
</feature>
<gene>
    <name evidence="2" type="ORF">RFULGI_LOCUS8401</name>
</gene>
<dbReference type="AlphaFoldDB" id="A0A9N9H588"/>
<proteinExistence type="predicted"/>
<sequence length="47" mass="5224">ISTGKKAFDGIPFDAELSSKICDENEQPEFGEGTPEFDSTQLKFKQL</sequence>
<comment type="caution">
    <text evidence="2">The sequence shown here is derived from an EMBL/GenBank/DDBJ whole genome shotgun (WGS) entry which is preliminary data.</text>
</comment>
<accession>A0A9N9H588</accession>
<organism evidence="2 3">
    <name type="scientific">Racocetra fulgida</name>
    <dbReference type="NCBI Taxonomy" id="60492"/>
    <lineage>
        <taxon>Eukaryota</taxon>
        <taxon>Fungi</taxon>
        <taxon>Fungi incertae sedis</taxon>
        <taxon>Mucoromycota</taxon>
        <taxon>Glomeromycotina</taxon>
        <taxon>Glomeromycetes</taxon>
        <taxon>Diversisporales</taxon>
        <taxon>Gigasporaceae</taxon>
        <taxon>Racocetra</taxon>
    </lineage>
</organism>
<dbReference type="OrthoDB" id="2432631at2759"/>